<proteinExistence type="predicted"/>
<evidence type="ECO:0000313" key="1">
    <source>
        <dbReference type="EMBL" id="ADZ04884.1"/>
    </source>
</evidence>
<dbReference type="EMBL" id="HQ246066">
    <property type="protein sequence ID" value="ADZ04884.1"/>
    <property type="molecule type" value="Genomic_DNA"/>
</dbReference>
<sequence>MQANDVIQITYHTFLHNKNVPIFVVYWEHIVQCRLFWLNSLRFEIFHCILMTSLTRIFLECKKFRSLRQHFINHVNQLAD</sequence>
<organism evidence="1">
    <name type="scientific">Helicoverpa zea single nucleopolyhedrovirus</name>
    <dbReference type="NCBI Taxonomy" id="10468"/>
    <lineage>
        <taxon>Viruses</taxon>
        <taxon>Viruses incertae sedis</taxon>
        <taxon>Naldaviricetes</taxon>
        <taxon>Lefavirales</taxon>
        <taxon>Baculoviridae</taxon>
        <taxon>Alphabaculovirus</taxon>
        <taxon>Alphabaculovirus helarmigerae</taxon>
    </lineage>
</organism>
<protein>
    <submittedName>
        <fullName evidence="1">ORF5</fullName>
    </submittedName>
</protein>
<name>F1CGD2_9ABAC</name>
<accession>F1CGD2</accession>
<reference evidence="1" key="1">
    <citation type="journal article" date="2011" name="J. Invertebr. Pathol.">
        <title>Genetic variation and virulence of nucleopolyhedroviruses isolated worldwide from the heliothine pests Helicoverpa armigera, Helicoverpa zea, and Heliothis virescens.</title>
        <authorList>
            <person name="Rowley D.L."/>
            <person name="Popham H.J."/>
            <person name="Harrison R.L."/>
        </authorList>
    </citation>
    <scope>NUCLEOTIDE SEQUENCE</scope>
    <source>
        <strain evidence="1">1578</strain>
    </source>
</reference>